<accession>A0A6I6DRJ1</accession>
<keyword evidence="4 5" id="KW-0472">Membrane</keyword>
<protein>
    <recommendedName>
        <fullName evidence="6">O-antigen ligase-related domain-containing protein</fullName>
    </recommendedName>
</protein>
<feature type="transmembrane region" description="Helical" evidence="5">
    <location>
        <begin position="210"/>
        <end position="233"/>
    </location>
</feature>
<dbReference type="KEGG" id="moj:D7D94_07590"/>
<feature type="transmembrane region" description="Helical" evidence="5">
    <location>
        <begin position="240"/>
        <end position="258"/>
    </location>
</feature>
<evidence type="ECO:0000256" key="5">
    <source>
        <dbReference type="SAM" id="Phobius"/>
    </source>
</evidence>
<feature type="domain" description="O-antigen ligase-related" evidence="6">
    <location>
        <begin position="252"/>
        <end position="388"/>
    </location>
</feature>
<keyword evidence="2 5" id="KW-0812">Transmembrane</keyword>
<dbReference type="GO" id="GO:0016020">
    <property type="term" value="C:membrane"/>
    <property type="evidence" value="ECO:0007669"/>
    <property type="project" value="UniProtKB-SubCell"/>
</dbReference>
<evidence type="ECO:0000256" key="3">
    <source>
        <dbReference type="ARBA" id="ARBA00022989"/>
    </source>
</evidence>
<evidence type="ECO:0000256" key="4">
    <source>
        <dbReference type="ARBA" id="ARBA00023136"/>
    </source>
</evidence>
<organism evidence="7 8">
    <name type="scientific">Microbacterium oryzae</name>
    <dbReference type="NCBI Taxonomy" id="743009"/>
    <lineage>
        <taxon>Bacteria</taxon>
        <taxon>Bacillati</taxon>
        <taxon>Actinomycetota</taxon>
        <taxon>Actinomycetes</taxon>
        <taxon>Micrococcales</taxon>
        <taxon>Microbacteriaceae</taxon>
        <taxon>Microbacterium</taxon>
    </lineage>
</organism>
<dbReference type="Pfam" id="PF04932">
    <property type="entry name" value="Wzy_C"/>
    <property type="match status" value="1"/>
</dbReference>
<dbReference type="InterPro" id="IPR051533">
    <property type="entry name" value="WaaL-like"/>
</dbReference>
<feature type="transmembrane region" description="Helical" evidence="5">
    <location>
        <begin position="20"/>
        <end position="41"/>
    </location>
</feature>
<evidence type="ECO:0000256" key="2">
    <source>
        <dbReference type="ARBA" id="ARBA00022692"/>
    </source>
</evidence>
<feature type="transmembrane region" description="Helical" evidence="5">
    <location>
        <begin position="382"/>
        <end position="403"/>
    </location>
</feature>
<dbReference type="AlphaFoldDB" id="A0A6I6DRJ1"/>
<feature type="transmembrane region" description="Helical" evidence="5">
    <location>
        <begin position="92"/>
        <end position="111"/>
    </location>
</feature>
<feature type="transmembrane region" description="Helical" evidence="5">
    <location>
        <begin position="146"/>
        <end position="169"/>
    </location>
</feature>
<dbReference type="Proteomes" id="UP000422989">
    <property type="component" value="Chromosome"/>
</dbReference>
<gene>
    <name evidence="7" type="ORF">D7D94_07590</name>
</gene>
<comment type="subcellular location">
    <subcellularLocation>
        <location evidence="1">Membrane</location>
        <topology evidence="1">Multi-pass membrane protein</topology>
    </subcellularLocation>
</comment>
<keyword evidence="3 5" id="KW-1133">Transmembrane helix</keyword>
<feature type="transmembrane region" description="Helical" evidence="5">
    <location>
        <begin position="288"/>
        <end position="308"/>
    </location>
</feature>
<reference evidence="7 8" key="1">
    <citation type="submission" date="2018-09" db="EMBL/GenBank/DDBJ databases">
        <title>Whole genome sequencing of Microbacterium oryzae strain MB-10T.</title>
        <authorList>
            <person name="Das S.K."/>
        </authorList>
    </citation>
    <scope>NUCLEOTIDE SEQUENCE [LARGE SCALE GENOMIC DNA]</scope>
    <source>
        <strain evidence="7 8">MB-10</strain>
    </source>
</reference>
<feature type="transmembrane region" description="Helical" evidence="5">
    <location>
        <begin position="446"/>
        <end position="463"/>
    </location>
</feature>
<dbReference type="PANTHER" id="PTHR37422">
    <property type="entry name" value="TEICHURONIC ACID BIOSYNTHESIS PROTEIN TUAE"/>
    <property type="match status" value="1"/>
</dbReference>
<keyword evidence="8" id="KW-1185">Reference proteome</keyword>
<evidence type="ECO:0000259" key="6">
    <source>
        <dbReference type="Pfam" id="PF04932"/>
    </source>
</evidence>
<dbReference type="InterPro" id="IPR007016">
    <property type="entry name" value="O-antigen_ligase-rel_domated"/>
</dbReference>
<feature type="transmembrane region" description="Helical" evidence="5">
    <location>
        <begin position="117"/>
        <end position="134"/>
    </location>
</feature>
<proteinExistence type="predicted"/>
<feature type="transmembrane region" description="Helical" evidence="5">
    <location>
        <begin position="47"/>
        <end position="80"/>
    </location>
</feature>
<name>A0A6I6DRJ1_9MICO</name>
<dbReference type="EMBL" id="CP032550">
    <property type="protein sequence ID" value="QGU27542.1"/>
    <property type="molecule type" value="Genomic_DNA"/>
</dbReference>
<dbReference type="PANTHER" id="PTHR37422:SF23">
    <property type="entry name" value="TEICHURONIC ACID BIOSYNTHESIS PROTEIN TUAE"/>
    <property type="match status" value="1"/>
</dbReference>
<sequence length="479" mass="51887">MEHIVNFLAEPSFLGTRTPVEIILTLAVVAVGAAAIVWLSFRLQARVLLGAAFVLGIVQLFGPFGFTSFGLLATAALLPAAAWRWGRAKPPLWIGLLIALAVWQMISVLWADKLGSAAYGVLLTLGLIATSLIARETIRESPRGLLDALAIASPFVLIEAWLVTLFRIFPDLERAYLTSPLARFLTEPGVEMIARGSTENVNDIFKAGGVFLNANTASLFLAVVGCLYIWAALQRPSRAQLWIFLAVGLIAFDASLGTGSKTPLAAIVLLPVLGAFALVAVRKPLLAIGVAVVGAAAAVGAITLVSAIRPHLLDETIRTLDERRRLWGVVFHRFPEHWFTGLGFGNWRLAIEEEWRTAFPGRGLQLFPPHNLFAQAWADAGLVSLLLTIALSLLPIAAVVVRIRQRRHDRLFSRGSLELLVVFVGVAWVLVHGMLDTTTFLGDNHLVPFFAAIVAVAFSRRLGTRQDGRMPSTAARQVA</sequence>
<evidence type="ECO:0000313" key="7">
    <source>
        <dbReference type="EMBL" id="QGU27542.1"/>
    </source>
</evidence>
<feature type="transmembrane region" description="Helical" evidence="5">
    <location>
        <begin position="415"/>
        <end position="434"/>
    </location>
</feature>
<evidence type="ECO:0000256" key="1">
    <source>
        <dbReference type="ARBA" id="ARBA00004141"/>
    </source>
</evidence>
<evidence type="ECO:0000313" key="8">
    <source>
        <dbReference type="Proteomes" id="UP000422989"/>
    </source>
</evidence>
<feature type="transmembrane region" description="Helical" evidence="5">
    <location>
        <begin position="264"/>
        <end position="281"/>
    </location>
</feature>